<dbReference type="Proteomes" id="UP001153678">
    <property type="component" value="Unassembled WGS sequence"/>
</dbReference>
<proteinExistence type="predicted"/>
<dbReference type="EMBL" id="CAMKVN010000061">
    <property type="protein sequence ID" value="CAI2162950.1"/>
    <property type="molecule type" value="Genomic_DNA"/>
</dbReference>
<reference evidence="1" key="1">
    <citation type="submission" date="2022-08" db="EMBL/GenBank/DDBJ databases">
        <authorList>
            <person name="Kallberg Y."/>
            <person name="Tangrot J."/>
            <person name="Rosling A."/>
        </authorList>
    </citation>
    <scope>NUCLEOTIDE SEQUENCE</scope>
    <source>
        <strain evidence="1">Wild A</strain>
    </source>
</reference>
<evidence type="ECO:0000313" key="1">
    <source>
        <dbReference type="EMBL" id="CAI2162950.1"/>
    </source>
</evidence>
<organism evidence="1 2">
    <name type="scientific">Funneliformis geosporum</name>
    <dbReference type="NCBI Taxonomy" id="1117311"/>
    <lineage>
        <taxon>Eukaryota</taxon>
        <taxon>Fungi</taxon>
        <taxon>Fungi incertae sedis</taxon>
        <taxon>Mucoromycota</taxon>
        <taxon>Glomeromycotina</taxon>
        <taxon>Glomeromycetes</taxon>
        <taxon>Glomerales</taxon>
        <taxon>Glomeraceae</taxon>
        <taxon>Funneliformis</taxon>
    </lineage>
</organism>
<evidence type="ECO:0000313" key="2">
    <source>
        <dbReference type="Proteomes" id="UP001153678"/>
    </source>
</evidence>
<protein>
    <submittedName>
        <fullName evidence="1">15458_t:CDS:1</fullName>
    </submittedName>
</protein>
<dbReference type="AlphaFoldDB" id="A0A9W4SC15"/>
<gene>
    <name evidence="1" type="ORF">FWILDA_LOCUS822</name>
</gene>
<comment type="caution">
    <text evidence="1">The sequence shown here is derived from an EMBL/GenBank/DDBJ whole genome shotgun (WGS) entry which is preliminary data.</text>
</comment>
<name>A0A9W4SC15_9GLOM</name>
<accession>A0A9W4SC15</accession>
<sequence length="85" mass="9426">MRIGVELNAQLFTVQIVESVLIKLLPDYSCEVTGKGRTIHINNFLTNTIGRLKLNEEETDNLIPSESHIIINPGKNLIDGGILIN</sequence>
<keyword evidence="2" id="KW-1185">Reference proteome</keyword>